<proteinExistence type="predicted"/>
<dbReference type="InterPro" id="IPR050834">
    <property type="entry name" value="Glycosyltransf_2"/>
</dbReference>
<evidence type="ECO:0000313" key="2">
    <source>
        <dbReference type="EMBL" id="TAA33267.1"/>
    </source>
</evidence>
<comment type="caution">
    <text evidence="2">The sequence shown here is derived from an EMBL/GenBank/DDBJ whole genome shotgun (WGS) entry which is preliminary data.</text>
</comment>
<name>A0A4Q8LPW8_9GAMM</name>
<reference evidence="2 3" key="1">
    <citation type="submission" date="2019-02" db="EMBL/GenBank/DDBJ databases">
        <title>WGS of Pseudoxanthomonas species novum from clinical isolates.</title>
        <authorList>
            <person name="Bernier A.-M."/>
            <person name="Bernard K."/>
            <person name="Vachon A."/>
        </authorList>
    </citation>
    <scope>NUCLEOTIDE SEQUENCE [LARGE SCALE GENOMIC DNA]</scope>
    <source>
        <strain evidence="2 3">NML171202</strain>
    </source>
</reference>
<organism evidence="2 3">
    <name type="scientific">Pseudoxanthomonas winnipegensis</name>
    <dbReference type="NCBI Taxonomy" id="2480810"/>
    <lineage>
        <taxon>Bacteria</taxon>
        <taxon>Pseudomonadati</taxon>
        <taxon>Pseudomonadota</taxon>
        <taxon>Gammaproteobacteria</taxon>
        <taxon>Lysobacterales</taxon>
        <taxon>Lysobacteraceae</taxon>
        <taxon>Pseudoxanthomonas</taxon>
    </lineage>
</organism>
<protein>
    <submittedName>
        <fullName evidence="2">Glycosyltransferase</fullName>
    </submittedName>
</protein>
<dbReference type="InterPro" id="IPR029044">
    <property type="entry name" value="Nucleotide-diphossugar_trans"/>
</dbReference>
<dbReference type="InterPro" id="IPR001173">
    <property type="entry name" value="Glyco_trans_2-like"/>
</dbReference>
<dbReference type="PANTHER" id="PTHR43685:SF11">
    <property type="entry name" value="GLYCOSYLTRANSFERASE TAGX-RELATED"/>
    <property type="match status" value="1"/>
</dbReference>
<feature type="domain" description="Glycosyltransferase 2-like" evidence="1">
    <location>
        <begin position="6"/>
        <end position="131"/>
    </location>
</feature>
<dbReference type="EMBL" id="SHMB01000001">
    <property type="protein sequence ID" value="TAA33267.1"/>
    <property type="molecule type" value="Genomic_DNA"/>
</dbReference>
<dbReference type="CDD" id="cd00761">
    <property type="entry name" value="Glyco_tranf_GTA_type"/>
    <property type="match status" value="1"/>
</dbReference>
<dbReference type="Proteomes" id="UP000291286">
    <property type="component" value="Unassembled WGS sequence"/>
</dbReference>
<dbReference type="RefSeq" id="WP_130515612.1">
    <property type="nucleotide sequence ID" value="NZ_SHMA01000001.1"/>
</dbReference>
<dbReference type="AlphaFoldDB" id="A0A4Q8LPW8"/>
<dbReference type="Pfam" id="PF00535">
    <property type="entry name" value="Glycos_transf_2"/>
    <property type="match status" value="1"/>
</dbReference>
<accession>A0A4Q8LPW8</accession>
<dbReference type="PANTHER" id="PTHR43685">
    <property type="entry name" value="GLYCOSYLTRANSFERASE"/>
    <property type="match status" value="1"/>
</dbReference>
<sequence length="329" mass="36414">MAPLVSIVIPAYRAAEFIGRAVASVQQQTLQDFEILIVDDASGDDTLATAQALAAQDARIRVFTQARNGGVAVARNTGIDQARGRYLAFLDADDALLPERLERLVALADAQALDVVGDNQWLRDVHLDRNVGVMAFNPGDAPMRLDAATFLRNSDNVPKVREILSGRIAAYFPVIKPIVRREFLQAHALRYDPACKIGEDFDLHIRCLLEGASVVIVPEAYYVYTLPYSEVSRTRSPHSRTVMNLQPVLRNVDHLLHAYRDRLSPELRRALARCKQGAQGLQQFEQIKADLYGGRAAAVLDLATTPRLWGYAARSTSIKLRNLSSRLAS</sequence>
<dbReference type="SUPFAM" id="SSF53448">
    <property type="entry name" value="Nucleotide-diphospho-sugar transferases"/>
    <property type="match status" value="1"/>
</dbReference>
<dbReference type="Gene3D" id="3.90.550.10">
    <property type="entry name" value="Spore Coat Polysaccharide Biosynthesis Protein SpsA, Chain A"/>
    <property type="match status" value="1"/>
</dbReference>
<evidence type="ECO:0000313" key="3">
    <source>
        <dbReference type="Proteomes" id="UP000291286"/>
    </source>
</evidence>
<gene>
    <name evidence="2" type="ORF">EA661_03115</name>
</gene>
<dbReference type="GO" id="GO:0016740">
    <property type="term" value="F:transferase activity"/>
    <property type="evidence" value="ECO:0007669"/>
    <property type="project" value="UniProtKB-KW"/>
</dbReference>
<evidence type="ECO:0000259" key="1">
    <source>
        <dbReference type="Pfam" id="PF00535"/>
    </source>
</evidence>
<keyword evidence="2" id="KW-0808">Transferase</keyword>